<organism evidence="1 2">
    <name type="scientific">Ruthenibacterium lactatiformans</name>
    <dbReference type="NCBI Taxonomy" id="1550024"/>
    <lineage>
        <taxon>Bacteria</taxon>
        <taxon>Bacillati</taxon>
        <taxon>Bacillota</taxon>
        <taxon>Clostridia</taxon>
        <taxon>Eubacteriales</taxon>
        <taxon>Oscillospiraceae</taxon>
        <taxon>Ruthenibacterium</taxon>
    </lineage>
</organism>
<gene>
    <name evidence="1" type="ORF">ASJ35_02695</name>
</gene>
<accession>A0A0W7TUV3</accession>
<dbReference type="RefSeq" id="WP_058722732.1">
    <property type="nucleotide sequence ID" value="NZ_LMUA01000002.1"/>
</dbReference>
<evidence type="ECO:0000313" key="1">
    <source>
        <dbReference type="EMBL" id="KUE77642.1"/>
    </source>
</evidence>
<dbReference type="Proteomes" id="UP000053433">
    <property type="component" value="Unassembled WGS sequence"/>
</dbReference>
<comment type="caution">
    <text evidence="1">The sequence shown here is derived from an EMBL/GenBank/DDBJ whole genome shotgun (WGS) entry which is preliminary data.</text>
</comment>
<dbReference type="EMBL" id="LMUA01000002">
    <property type="protein sequence ID" value="KUE77642.1"/>
    <property type="molecule type" value="Genomic_DNA"/>
</dbReference>
<evidence type="ECO:0000313" key="2">
    <source>
        <dbReference type="Proteomes" id="UP000053433"/>
    </source>
</evidence>
<name>A0A0W7TUV3_9FIRM</name>
<sequence length="308" mass="35351">MIYKKPDEKFSHENITYTVGSRVLANEASEYSGLFGRILEIRTDDDRETENDTPDIYCEFDPPCLSAARRALEQTFSELYGAPKRVEDLGLELVIMAPEMLTPLAVPEQAYPQGTLYVVVSHWATDGEFGSYEAPFTNLTDAQRQFHDDLKNELESGCIEKWREKSQFAEEETAESYECYLDGEYCENHFYLSIEKRPLPLAPEFIRTVAAAYEDECAREDFLDKAQALPEYLALTEDQKNNCCTMRTSKGASATTWISAIPIGSVTGMQYPRPHRIFYRRISRHPHKSNFCCEMEENYGRKRITQGT</sequence>
<protein>
    <submittedName>
        <fullName evidence="1">Uncharacterized protein</fullName>
    </submittedName>
</protein>
<proteinExistence type="predicted"/>
<reference evidence="1 2" key="1">
    <citation type="submission" date="2015-10" db="EMBL/GenBank/DDBJ databases">
        <title>A novel member of the family Ruminococcaceae isolated from human faeces.</title>
        <authorList>
            <person name="Shkoporov A.N."/>
            <person name="Chaplin A.V."/>
            <person name="Motuzova O.V."/>
            <person name="Kafarskaia L.I."/>
            <person name="Efimov B.A."/>
        </authorList>
    </citation>
    <scope>NUCLEOTIDE SEQUENCE [LARGE SCALE GENOMIC DNA]</scope>
    <source>
        <strain evidence="1 2">668</strain>
    </source>
</reference>
<dbReference type="AlphaFoldDB" id="A0A0W7TUV3"/>